<dbReference type="RefSeq" id="WP_119983098.1">
    <property type="nucleotide sequence ID" value="NZ_QXZZ01000052.1"/>
</dbReference>
<dbReference type="Pfam" id="PF14567">
    <property type="entry name" value="SUKH_5"/>
    <property type="match status" value="1"/>
</dbReference>
<dbReference type="SUPFAM" id="SSF160631">
    <property type="entry name" value="SMI1/KNR4-like"/>
    <property type="match status" value="1"/>
</dbReference>
<organism evidence="1 2">
    <name type="scientific">Veillonella atypica</name>
    <dbReference type="NCBI Taxonomy" id="39777"/>
    <lineage>
        <taxon>Bacteria</taxon>
        <taxon>Bacillati</taxon>
        <taxon>Bacillota</taxon>
        <taxon>Negativicutes</taxon>
        <taxon>Veillonellales</taxon>
        <taxon>Veillonellaceae</taxon>
        <taxon>Veillonella</taxon>
    </lineage>
</organism>
<evidence type="ECO:0000313" key="1">
    <source>
        <dbReference type="EMBL" id="RJY49577.1"/>
    </source>
</evidence>
<comment type="caution">
    <text evidence="1">The sequence shown here is derived from an EMBL/GenBank/DDBJ whole genome shotgun (WGS) entry which is preliminary data.</text>
</comment>
<dbReference type="InterPro" id="IPR037883">
    <property type="entry name" value="Knr4/Smi1-like_sf"/>
</dbReference>
<dbReference type="Proteomes" id="UP000277803">
    <property type="component" value="Unassembled WGS sequence"/>
</dbReference>
<accession>A0A3A6W6K7</accession>
<evidence type="ECO:0000313" key="2">
    <source>
        <dbReference type="Proteomes" id="UP000277803"/>
    </source>
</evidence>
<dbReference type="EMBL" id="QXZZ01000052">
    <property type="protein sequence ID" value="RJY49577.1"/>
    <property type="molecule type" value="Genomic_DNA"/>
</dbReference>
<protein>
    <submittedName>
        <fullName evidence="1">Cell wall assembly/cell proliferation coordinating protein, KNR4-like protein</fullName>
    </submittedName>
</protein>
<gene>
    <name evidence="1" type="ORF">D2965_10035</name>
</gene>
<proteinExistence type="predicted"/>
<dbReference type="Gene3D" id="3.40.1580.10">
    <property type="entry name" value="SMI1/KNR4-like"/>
    <property type="match status" value="1"/>
</dbReference>
<dbReference type="AlphaFoldDB" id="A0A3A6W6K7"/>
<sequence length="135" mass="15471">MKTDITITINSLPDLLSLKKASEEMINSAEEELDLKFADEFKQYLREFGAIIAEGIELTGIANSEHRHVVPVTKEAWNLNPNIPHRFYVIEDTHVDGIVIWQENSGKVYRSAPNSQLVLIANSMKQYIERRFNIV</sequence>
<name>A0A3A6W6K7_9FIRM</name>
<reference evidence="1 2" key="1">
    <citation type="submission" date="2018-09" db="EMBL/GenBank/DDBJ databases">
        <title>Genome sequence of Veillonella atypica isolated from periodontal Korean patients.</title>
        <authorList>
            <person name="Lee J.-H."/>
            <person name="Moon J.-H."/>
            <person name="Shin S.-Y."/>
        </authorList>
    </citation>
    <scope>NUCLEOTIDE SEQUENCE [LARGE SCALE GENOMIC DNA]</scope>
    <source>
        <strain evidence="1 2">KHUD_V1</strain>
    </source>
</reference>